<name>A0A6N2K3B3_SALVM</name>
<sequence>MVAGWRKKRKEDAAANDGVLEISIDPCSGSSNIHAALFNSRHRGVEFYLVSKKHLTAATSLSIALLLVPMFPAPTPRSDENYRCSETGYRIPFNCIEIEHDTKNENGKKHSQNGRSAVEISDNLNPHISLQDAASNEGRILLDGSSSAKDGAQIILLTGAV</sequence>
<dbReference type="PANTHER" id="PTHR36336:SF1">
    <property type="entry name" value="OS09G0560400 PROTEIN"/>
    <property type="match status" value="1"/>
</dbReference>
<reference evidence="1" key="1">
    <citation type="submission" date="2019-03" db="EMBL/GenBank/DDBJ databases">
        <authorList>
            <person name="Mank J."/>
            <person name="Almeida P."/>
        </authorList>
    </citation>
    <scope>NUCLEOTIDE SEQUENCE</scope>
    <source>
        <strain evidence="1">78183</strain>
    </source>
</reference>
<dbReference type="AlphaFoldDB" id="A0A6N2K3B3"/>
<protein>
    <submittedName>
        <fullName evidence="1">Uncharacterized protein</fullName>
    </submittedName>
</protein>
<proteinExistence type="predicted"/>
<accession>A0A6N2K3B3</accession>
<dbReference type="PANTHER" id="PTHR36336">
    <property type="entry name" value="OS09G0560400 PROTEIN"/>
    <property type="match status" value="1"/>
</dbReference>
<gene>
    <name evidence="1" type="ORF">SVIM_LOCUS15018</name>
</gene>
<organism evidence="1">
    <name type="scientific">Salix viminalis</name>
    <name type="common">Common osier</name>
    <name type="synonym">Basket willow</name>
    <dbReference type="NCBI Taxonomy" id="40686"/>
    <lineage>
        <taxon>Eukaryota</taxon>
        <taxon>Viridiplantae</taxon>
        <taxon>Streptophyta</taxon>
        <taxon>Embryophyta</taxon>
        <taxon>Tracheophyta</taxon>
        <taxon>Spermatophyta</taxon>
        <taxon>Magnoliopsida</taxon>
        <taxon>eudicotyledons</taxon>
        <taxon>Gunneridae</taxon>
        <taxon>Pentapetalae</taxon>
        <taxon>rosids</taxon>
        <taxon>fabids</taxon>
        <taxon>Malpighiales</taxon>
        <taxon>Salicaceae</taxon>
        <taxon>Saliceae</taxon>
        <taxon>Salix</taxon>
    </lineage>
</organism>
<dbReference type="EMBL" id="CAADRP010000003">
    <property type="protein sequence ID" value="VFU21593.1"/>
    <property type="molecule type" value="Genomic_DNA"/>
</dbReference>
<evidence type="ECO:0000313" key="1">
    <source>
        <dbReference type="EMBL" id="VFU21593.1"/>
    </source>
</evidence>